<name>A0A3B0T5K6_9ZZZZ</name>
<organism evidence="1">
    <name type="scientific">hydrothermal vent metagenome</name>
    <dbReference type="NCBI Taxonomy" id="652676"/>
    <lineage>
        <taxon>unclassified sequences</taxon>
        <taxon>metagenomes</taxon>
        <taxon>ecological metagenomes</taxon>
    </lineage>
</organism>
<evidence type="ECO:0000313" key="1">
    <source>
        <dbReference type="EMBL" id="VAW09682.1"/>
    </source>
</evidence>
<protein>
    <recommendedName>
        <fullName evidence="2">Lipoprotein</fullName>
    </recommendedName>
</protein>
<proteinExistence type="predicted"/>
<dbReference type="AlphaFoldDB" id="A0A3B0T5K6"/>
<accession>A0A3B0T5K6</accession>
<sequence length="111" mass="12265">MKLKGHPRTFDRQGMKMQRLSALTIAIAALAAACGGGSDASSPEVVLEARWQCDVQRQTFADLGALDIELDARLLDAGLTRSEYDTFKEELGRSTELRNQVADEFEAYCRP</sequence>
<dbReference type="PROSITE" id="PS51257">
    <property type="entry name" value="PROKAR_LIPOPROTEIN"/>
    <property type="match status" value="1"/>
</dbReference>
<reference evidence="1" key="1">
    <citation type="submission" date="2018-06" db="EMBL/GenBank/DDBJ databases">
        <authorList>
            <person name="Zhirakovskaya E."/>
        </authorList>
    </citation>
    <scope>NUCLEOTIDE SEQUENCE</scope>
</reference>
<gene>
    <name evidence="1" type="ORF">MNBD_ACTINO02-182</name>
</gene>
<evidence type="ECO:0008006" key="2">
    <source>
        <dbReference type="Google" id="ProtNLM"/>
    </source>
</evidence>
<dbReference type="EMBL" id="UOEK01000633">
    <property type="protein sequence ID" value="VAW09682.1"/>
    <property type="molecule type" value="Genomic_DNA"/>
</dbReference>